<proteinExistence type="predicted"/>
<dbReference type="EMBL" id="BARU01037273">
    <property type="protein sequence ID" value="GAH86429.1"/>
    <property type="molecule type" value="Genomic_DNA"/>
</dbReference>
<comment type="caution">
    <text evidence="1">The sequence shown here is derived from an EMBL/GenBank/DDBJ whole genome shotgun (WGS) entry which is preliminary data.</text>
</comment>
<protein>
    <submittedName>
        <fullName evidence="1">Uncharacterized protein</fullName>
    </submittedName>
</protein>
<name>X1K861_9ZZZZ</name>
<feature type="non-terminal residue" evidence="1">
    <location>
        <position position="126"/>
    </location>
</feature>
<sequence length="126" mass="14255">MIVGLQRLPPDMNGEKKMTEEWNCENCGKPLLPGEDIVHSAGGTVSEDGFLEVGDHFYMHAECPNGEETEKPYKPIIVGIQGGIIRELEVWVNEDLAWRRFKMLCEDYGIDDWEEDESGVLVAILM</sequence>
<gene>
    <name evidence="1" type="ORF">S03H2_58111</name>
</gene>
<organism evidence="1">
    <name type="scientific">marine sediment metagenome</name>
    <dbReference type="NCBI Taxonomy" id="412755"/>
    <lineage>
        <taxon>unclassified sequences</taxon>
        <taxon>metagenomes</taxon>
        <taxon>ecological metagenomes</taxon>
    </lineage>
</organism>
<evidence type="ECO:0000313" key="1">
    <source>
        <dbReference type="EMBL" id="GAH86429.1"/>
    </source>
</evidence>
<reference evidence="1" key="1">
    <citation type="journal article" date="2014" name="Front. Microbiol.">
        <title>High frequency of phylogenetically diverse reductive dehalogenase-homologous genes in deep subseafloor sedimentary metagenomes.</title>
        <authorList>
            <person name="Kawai M."/>
            <person name="Futagami T."/>
            <person name="Toyoda A."/>
            <person name="Takaki Y."/>
            <person name="Nishi S."/>
            <person name="Hori S."/>
            <person name="Arai W."/>
            <person name="Tsubouchi T."/>
            <person name="Morono Y."/>
            <person name="Uchiyama I."/>
            <person name="Ito T."/>
            <person name="Fujiyama A."/>
            <person name="Inagaki F."/>
            <person name="Takami H."/>
        </authorList>
    </citation>
    <scope>NUCLEOTIDE SEQUENCE</scope>
    <source>
        <strain evidence="1">Expedition CK06-06</strain>
    </source>
</reference>
<accession>X1K861</accession>
<dbReference type="AlphaFoldDB" id="X1K861"/>